<dbReference type="SMART" id="SM00091">
    <property type="entry name" value="PAS"/>
    <property type="match status" value="1"/>
</dbReference>
<dbReference type="InterPro" id="IPR001633">
    <property type="entry name" value="EAL_dom"/>
</dbReference>
<feature type="transmembrane region" description="Helical" evidence="1">
    <location>
        <begin position="219"/>
        <end position="238"/>
    </location>
</feature>
<feature type="transmembrane region" description="Helical" evidence="1">
    <location>
        <begin position="250"/>
        <end position="272"/>
    </location>
</feature>
<dbReference type="PROSITE" id="PS50112">
    <property type="entry name" value="PAS"/>
    <property type="match status" value="1"/>
</dbReference>
<dbReference type="CDD" id="cd01948">
    <property type="entry name" value="EAL"/>
    <property type="match status" value="1"/>
</dbReference>
<dbReference type="NCBIfam" id="TIGR00229">
    <property type="entry name" value="sensory_box"/>
    <property type="match status" value="1"/>
</dbReference>
<feature type="transmembrane region" description="Helical" evidence="1">
    <location>
        <begin position="317"/>
        <end position="338"/>
    </location>
</feature>
<organism evidence="6 7">
    <name type="scientific">Paractinoplanes ferrugineus</name>
    <dbReference type="NCBI Taxonomy" id="113564"/>
    <lineage>
        <taxon>Bacteria</taxon>
        <taxon>Bacillati</taxon>
        <taxon>Actinomycetota</taxon>
        <taxon>Actinomycetes</taxon>
        <taxon>Micromonosporales</taxon>
        <taxon>Micromonosporaceae</taxon>
        <taxon>Paractinoplanes</taxon>
    </lineage>
</organism>
<dbReference type="Pfam" id="PF00563">
    <property type="entry name" value="EAL"/>
    <property type="match status" value="1"/>
</dbReference>
<accession>A0A919J884</accession>
<dbReference type="Pfam" id="PF08448">
    <property type="entry name" value="PAS_4"/>
    <property type="match status" value="1"/>
</dbReference>
<feature type="transmembrane region" description="Helical" evidence="1">
    <location>
        <begin position="120"/>
        <end position="141"/>
    </location>
</feature>
<evidence type="ECO:0000256" key="1">
    <source>
        <dbReference type="SAM" id="Phobius"/>
    </source>
</evidence>
<dbReference type="PROSITE" id="PS50883">
    <property type="entry name" value="EAL"/>
    <property type="match status" value="1"/>
</dbReference>
<dbReference type="Gene3D" id="3.30.450.20">
    <property type="entry name" value="PAS domain"/>
    <property type="match status" value="1"/>
</dbReference>
<dbReference type="AlphaFoldDB" id="A0A919J884"/>
<keyword evidence="1" id="KW-0812">Transmembrane</keyword>
<evidence type="ECO:0000313" key="6">
    <source>
        <dbReference type="EMBL" id="GIE15117.1"/>
    </source>
</evidence>
<feature type="transmembrane region" description="Helical" evidence="1">
    <location>
        <begin position="59"/>
        <end position="79"/>
    </location>
</feature>
<dbReference type="InterPro" id="IPR000700">
    <property type="entry name" value="PAS-assoc_C"/>
</dbReference>
<feature type="transmembrane region" description="Helical" evidence="1">
    <location>
        <begin position="184"/>
        <end position="207"/>
    </location>
</feature>
<dbReference type="InterPro" id="IPR000014">
    <property type="entry name" value="PAS"/>
</dbReference>
<feature type="domain" description="EAL" evidence="4">
    <location>
        <begin position="692"/>
        <end position="947"/>
    </location>
</feature>
<dbReference type="SUPFAM" id="SSF55785">
    <property type="entry name" value="PYP-like sensor domain (PAS domain)"/>
    <property type="match status" value="1"/>
</dbReference>
<dbReference type="InterPro" id="IPR013656">
    <property type="entry name" value="PAS_4"/>
</dbReference>
<protein>
    <recommendedName>
        <fullName evidence="8">PAS domain S-box-containing protein/diguanylate cyclase (GGDEF)-like protein</fullName>
    </recommendedName>
</protein>
<dbReference type="Pfam" id="PF00990">
    <property type="entry name" value="GGDEF"/>
    <property type="match status" value="1"/>
</dbReference>
<dbReference type="Gene3D" id="3.30.70.270">
    <property type="match status" value="1"/>
</dbReference>
<dbReference type="SUPFAM" id="SSF141868">
    <property type="entry name" value="EAL domain-like"/>
    <property type="match status" value="1"/>
</dbReference>
<keyword evidence="1" id="KW-0472">Membrane</keyword>
<dbReference type="Gene3D" id="3.20.20.450">
    <property type="entry name" value="EAL domain"/>
    <property type="match status" value="1"/>
</dbReference>
<evidence type="ECO:0000259" key="3">
    <source>
        <dbReference type="PROSITE" id="PS50113"/>
    </source>
</evidence>
<dbReference type="EMBL" id="BOMM01000063">
    <property type="protein sequence ID" value="GIE15117.1"/>
    <property type="molecule type" value="Genomic_DNA"/>
</dbReference>
<keyword evidence="1" id="KW-1133">Transmembrane helix</keyword>
<keyword evidence="7" id="KW-1185">Reference proteome</keyword>
<dbReference type="PANTHER" id="PTHR44757:SF2">
    <property type="entry name" value="BIOFILM ARCHITECTURE MAINTENANCE PROTEIN MBAA"/>
    <property type="match status" value="1"/>
</dbReference>
<evidence type="ECO:0000259" key="4">
    <source>
        <dbReference type="PROSITE" id="PS50883"/>
    </source>
</evidence>
<dbReference type="SUPFAM" id="SSF55073">
    <property type="entry name" value="Nucleotide cyclase"/>
    <property type="match status" value="1"/>
</dbReference>
<dbReference type="InterPro" id="IPR052155">
    <property type="entry name" value="Biofilm_reg_signaling"/>
</dbReference>
<dbReference type="FunFam" id="3.30.70.270:FF:000001">
    <property type="entry name" value="Diguanylate cyclase domain protein"/>
    <property type="match status" value="1"/>
</dbReference>
<dbReference type="InterPro" id="IPR035965">
    <property type="entry name" value="PAS-like_dom_sf"/>
</dbReference>
<dbReference type="SMART" id="SM00052">
    <property type="entry name" value="EAL"/>
    <property type="match status" value="1"/>
</dbReference>
<dbReference type="CDD" id="cd01949">
    <property type="entry name" value="GGDEF"/>
    <property type="match status" value="1"/>
</dbReference>
<dbReference type="Proteomes" id="UP000598174">
    <property type="component" value="Unassembled WGS sequence"/>
</dbReference>
<dbReference type="InterPro" id="IPR035919">
    <property type="entry name" value="EAL_sf"/>
</dbReference>
<dbReference type="PROSITE" id="PS50887">
    <property type="entry name" value="GGDEF"/>
    <property type="match status" value="1"/>
</dbReference>
<dbReference type="SMART" id="SM00267">
    <property type="entry name" value="GGDEF"/>
    <property type="match status" value="1"/>
</dbReference>
<feature type="domain" description="PAS" evidence="2">
    <location>
        <begin position="390"/>
        <end position="460"/>
    </location>
</feature>
<dbReference type="CDD" id="cd00130">
    <property type="entry name" value="PAS"/>
    <property type="match status" value="1"/>
</dbReference>
<dbReference type="InterPro" id="IPR029787">
    <property type="entry name" value="Nucleotide_cyclase"/>
</dbReference>
<feature type="transmembrane region" description="Helical" evidence="1">
    <location>
        <begin position="153"/>
        <end position="172"/>
    </location>
</feature>
<evidence type="ECO:0008006" key="8">
    <source>
        <dbReference type="Google" id="ProtNLM"/>
    </source>
</evidence>
<reference evidence="6" key="1">
    <citation type="submission" date="2021-01" db="EMBL/GenBank/DDBJ databases">
        <title>Whole genome shotgun sequence of Actinoplanes ferrugineus NBRC 15555.</title>
        <authorList>
            <person name="Komaki H."/>
            <person name="Tamura T."/>
        </authorList>
    </citation>
    <scope>NUCLEOTIDE SEQUENCE</scope>
    <source>
        <strain evidence="6">NBRC 15555</strain>
    </source>
</reference>
<dbReference type="PROSITE" id="PS50113">
    <property type="entry name" value="PAC"/>
    <property type="match status" value="1"/>
</dbReference>
<feature type="domain" description="GGDEF" evidence="5">
    <location>
        <begin position="546"/>
        <end position="683"/>
    </location>
</feature>
<name>A0A919J884_9ACTN</name>
<dbReference type="NCBIfam" id="TIGR00254">
    <property type="entry name" value="GGDEF"/>
    <property type="match status" value="1"/>
</dbReference>
<gene>
    <name evidence="6" type="ORF">Afe05nite_69570</name>
</gene>
<evidence type="ECO:0000259" key="2">
    <source>
        <dbReference type="PROSITE" id="PS50112"/>
    </source>
</evidence>
<dbReference type="InterPro" id="IPR043128">
    <property type="entry name" value="Rev_trsase/Diguanyl_cyclase"/>
</dbReference>
<dbReference type="FunFam" id="3.20.20.450:FF:000001">
    <property type="entry name" value="Cyclic di-GMP phosphodiesterase yahA"/>
    <property type="match status" value="1"/>
</dbReference>
<evidence type="ECO:0000313" key="7">
    <source>
        <dbReference type="Proteomes" id="UP000598174"/>
    </source>
</evidence>
<feature type="transmembrane region" description="Helical" evidence="1">
    <location>
        <begin position="344"/>
        <end position="364"/>
    </location>
</feature>
<dbReference type="PANTHER" id="PTHR44757">
    <property type="entry name" value="DIGUANYLATE CYCLASE DGCP"/>
    <property type="match status" value="1"/>
</dbReference>
<comment type="caution">
    <text evidence="6">The sequence shown here is derived from an EMBL/GenBank/DDBJ whole genome shotgun (WGS) entry which is preliminary data.</text>
</comment>
<feature type="transmembrane region" description="Helical" evidence="1">
    <location>
        <begin position="91"/>
        <end position="108"/>
    </location>
</feature>
<dbReference type="InterPro" id="IPR000160">
    <property type="entry name" value="GGDEF_dom"/>
</dbReference>
<sequence length="964" mass="104186">MATDLHLKEPPLRRVFLKRPADIPITRTAVHLGTTTTGPETQLMAATQARGRTPVTPAIWSRLCIGVGVAFVLFAVLLSTGAAGPWATQKVAGYGLCYAAFSAAIASMECARWYRGRSRGGWLLIGLGAFSWGAGQVVDIYRTAPGFSSPATLGYLGMIVFTSTGLLVLPSAQQALANRIRSVLDGLMVAISLVLIAWIFLISPLLASAGRTPLELYTGLSYPLGDVVIITIVLYMLAQQRRHGRAFGSLLLIAGGMAAFAVADVCYAYFHLVGTYRPGQISDIGWFAGFGLILLAAMKPLPPARPAGEVAESNQPVGILLPYVAVLAALLTTIVWYAKTGHSNLFIAYARSLLILLIIGRQLLTLRENRNLTKNLEGRVADRTAELFASEQRFHALVQHSSDVVTVVSPEADVLYQSESVQRVFGYPARSFSGRRLTKLLDPESSMRLAQALRQVAGRPYATTVLELPVRHRDGRSRHAEVTITNLLSDPSVAGLVLNTRDISERKDLQDQLVHEAYHDALTQLANRALFRERVSEALRTRGPADDVTVLFLDLDGFKEVNDSLGHLAGDQLLVQVADRLRASVREDDVVARFGGDEFAVLVRALLTADDAEQVARRIVEVLEQPFGSDTRDIHVQASIGLAAASALGESEGDGAEQLMRNADLAMYKAKSAGGGCYAAYHPDMLAGLVERLELEADLRVALERGQLQLHYQPTVDLVTSEVIGFEALARWQHPQRGLIPPAEFIPIAEATGLIVPLGRWVLEEACRQAVEWSAQSDGRSVKMAVNVSVRQFDRAELADVVARILAETGMPAAQLCLEMTESVLMTDTDDNLEQLLRLKALGVTLAIDDFGTGYSSLAYLRRFPVDTLKIDRSFVERLGALTDDTALADTIVQLGKSLGMATVAEGIEEFGQLAALREMGCHFAQGYYFSRPVPASEAGALFLGSAPAVAPTATPPVSVEGVA</sequence>
<evidence type="ECO:0000259" key="5">
    <source>
        <dbReference type="PROSITE" id="PS50887"/>
    </source>
</evidence>
<proteinExistence type="predicted"/>
<feature type="domain" description="PAC" evidence="3">
    <location>
        <begin position="464"/>
        <end position="515"/>
    </location>
</feature>